<accession>A0A143YB70</accession>
<comment type="subunit">
    <text evidence="2 6">Heterotrimer of A, B and C subunits.</text>
</comment>
<dbReference type="GO" id="GO:0006412">
    <property type="term" value="P:translation"/>
    <property type="evidence" value="ECO:0007669"/>
    <property type="project" value="UniProtKB-UniRule"/>
</dbReference>
<dbReference type="GO" id="GO:0050567">
    <property type="term" value="F:glutaminyl-tRNA synthase (glutamine-hydrolyzing) activity"/>
    <property type="evidence" value="ECO:0007669"/>
    <property type="project" value="UniProtKB-UniRule"/>
</dbReference>
<dbReference type="Proteomes" id="UP000199280">
    <property type="component" value="Unassembled WGS sequence"/>
</dbReference>
<comment type="similarity">
    <text evidence="1 6">Belongs to the GatC family.</text>
</comment>
<dbReference type="RefSeq" id="WP_068620989.1">
    <property type="nucleotide sequence ID" value="NZ_FJNB01000002.1"/>
</dbReference>
<dbReference type="HAMAP" id="MF_00122">
    <property type="entry name" value="GatC"/>
    <property type="match status" value="1"/>
</dbReference>
<sequence length="101" mass="11228">MAITEEQVRHVAKLAKLEFAPHEIKHFTEQLGDIIDMVEQLEAVDTTDVPVTSHGYALKNVMREDVAEPGTDRDLLFKNVKTAEDGMIQVPAILDNEVEGA</sequence>
<dbReference type="EC" id="6.3.5.-" evidence="6"/>
<dbReference type="Proteomes" id="UP000076878">
    <property type="component" value="Unassembled WGS sequence"/>
</dbReference>
<keyword evidence="10" id="KW-1185">Reference proteome</keyword>
<keyword evidence="6" id="KW-0067">ATP-binding</keyword>
<dbReference type="AlphaFoldDB" id="A0A143YB70"/>
<dbReference type="GO" id="GO:0006450">
    <property type="term" value="P:regulation of translational fidelity"/>
    <property type="evidence" value="ECO:0007669"/>
    <property type="project" value="InterPro"/>
</dbReference>
<evidence type="ECO:0000256" key="4">
    <source>
        <dbReference type="ARBA" id="ARBA00047380"/>
    </source>
</evidence>
<evidence type="ECO:0000313" key="8">
    <source>
        <dbReference type="EMBL" id="SEJ61006.1"/>
    </source>
</evidence>
<keyword evidence="7" id="KW-0808">Transferase</keyword>
<gene>
    <name evidence="6" type="primary">gatC</name>
    <name evidence="8" type="ORF">SAMN05216375_11926</name>
    <name evidence="7" type="ORF">TR210_378</name>
</gene>
<comment type="catalytic activity">
    <reaction evidence="5 6">
        <text>L-glutamyl-tRNA(Gln) + L-glutamine + ATP + H2O = L-glutaminyl-tRNA(Gln) + L-glutamate + ADP + phosphate + H(+)</text>
        <dbReference type="Rhea" id="RHEA:17521"/>
        <dbReference type="Rhea" id="RHEA-COMP:9681"/>
        <dbReference type="Rhea" id="RHEA-COMP:9684"/>
        <dbReference type="ChEBI" id="CHEBI:15377"/>
        <dbReference type="ChEBI" id="CHEBI:15378"/>
        <dbReference type="ChEBI" id="CHEBI:29985"/>
        <dbReference type="ChEBI" id="CHEBI:30616"/>
        <dbReference type="ChEBI" id="CHEBI:43474"/>
        <dbReference type="ChEBI" id="CHEBI:58359"/>
        <dbReference type="ChEBI" id="CHEBI:78520"/>
        <dbReference type="ChEBI" id="CHEBI:78521"/>
        <dbReference type="ChEBI" id="CHEBI:456216"/>
    </reaction>
</comment>
<evidence type="ECO:0000313" key="9">
    <source>
        <dbReference type="Proteomes" id="UP000076878"/>
    </source>
</evidence>
<dbReference type="SUPFAM" id="SSF141000">
    <property type="entry name" value="Glu-tRNAGln amidotransferase C subunit"/>
    <property type="match status" value="1"/>
</dbReference>
<evidence type="ECO:0000313" key="10">
    <source>
        <dbReference type="Proteomes" id="UP000199280"/>
    </source>
</evidence>
<dbReference type="PANTHER" id="PTHR15004">
    <property type="entry name" value="GLUTAMYL-TRNA(GLN) AMIDOTRANSFERASE SUBUNIT C, MITOCHONDRIAL"/>
    <property type="match status" value="1"/>
</dbReference>
<reference evidence="8 10" key="2">
    <citation type="submission" date="2016-10" db="EMBL/GenBank/DDBJ databases">
        <authorList>
            <person name="Varghese N."/>
            <person name="Submissions S."/>
        </authorList>
    </citation>
    <scope>NUCLEOTIDE SEQUENCE [LARGE SCALE GENOMIC DNA]</scope>
    <source>
        <strain evidence="8 10">DSM 22150</strain>
    </source>
</reference>
<dbReference type="Pfam" id="PF02686">
    <property type="entry name" value="GatC"/>
    <property type="match status" value="1"/>
</dbReference>
<dbReference type="STRING" id="640938.TR210_378"/>
<dbReference type="PANTHER" id="PTHR15004:SF0">
    <property type="entry name" value="GLUTAMYL-TRNA(GLN) AMIDOTRANSFERASE SUBUNIT C, MITOCHONDRIAL"/>
    <property type="match status" value="1"/>
</dbReference>
<dbReference type="EMBL" id="FJNB01000002">
    <property type="protein sequence ID" value="CZQ84648.1"/>
    <property type="molecule type" value="Genomic_DNA"/>
</dbReference>
<dbReference type="GO" id="GO:0005524">
    <property type="term" value="F:ATP binding"/>
    <property type="evidence" value="ECO:0007669"/>
    <property type="project" value="UniProtKB-KW"/>
</dbReference>
<dbReference type="EMBL" id="FNYT01000019">
    <property type="protein sequence ID" value="SEJ61006.1"/>
    <property type="molecule type" value="Genomic_DNA"/>
</dbReference>
<dbReference type="NCBIfam" id="TIGR00135">
    <property type="entry name" value="gatC"/>
    <property type="match status" value="1"/>
</dbReference>
<dbReference type="Gene3D" id="1.10.20.60">
    <property type="entry name" value="Glu-tRNAGln amidotransferase C subunit, N-terminal domain"/>
    <property type="match status" value="1"/>
</dbReference>
<evidence type="ECO:0000313" key="7">
    <source>
        <dbReference type="EMBL" id="CZQ84648.1"/>
    </source>
</evidence>
<comment type="catalytic activity">
    <reaction evidence="4 6">
        <text>L-aspartyl-tRNA(Asn) + L-glutamine + ATP + H2O = L-asparaginyl-tRNA(Asn) + L-glutamate + ADP + phosphate + 2 H(+)</text>
        <dbReference type="Rhea" id="RHEA:14513"/>
        <dbReference type="Rhea" id="RHEA-COMP:9674"/>
        <dbReference type="Rhea" id="RHEA-COMP:9677"/>
        <dbReference type="ChEBI" id="CHEBI:15377"/>
        <dbReference type="ChEBI" id="CHEBI:15378"/>
        <dbReference type="ChEBI" id="CHEBI:29985"/>
        <dbReference type="ChEBI" id="CHEBI:30616"/>
        <dbReference type="ChEBI" id="CHEBI:43474"/>
        <dbReference type="ChEBI" id="CHEBI:58359"/>
        <dbReference type="ChEBI" id="CHEBI:78515"/>
        <dbReference type="ChEBI" id="CHEBI:78516"/>
        <dbReference type="ChEBI" id="CHEBI:456216"/>
    </reaction>
</comment>
<keyword evidence="6" id="KW-0436">Ligase</keyword>
<name>A0A143YB70_9LACT</name>
<comment type="function">
    <text evidence="3 6">Allows the formation of correctly charged Asn-tRNA(Asn) or Gln-tRNA(Gln) through the transamidation of misacylated Asp-tRNA(Asn) or Glu-tRNA(Gln) in organisms which lack either or both of asparaginyl-tRNA or glutaminyl-tRNA synthetases. The reaction takes place in the presence of glutamine and ATP through an activated phospho-Asp-tRNA(Asn) or phospho-Glu-tRNA(Gln).</text>
</comment>
<protein>
    <recommendedName>
        <fullName evidence="6">Aspartyl/glutamyl-tRNA(Asn/Gln) amidotransferase subunit C</fullName>
        <shortName evidence="6">Asp/Glu-ADT subunit C</shortName>
        <ecNumber evidence="6">6.3.5.-</ecNumber>
    </recommendedName>
</protein>
<proteinExistence type="inferred from homology"/>
<evidence type="ECO:0000256" key="3">
    <source>
        <dbReference type="ARBA" id="ARBA00024799"/>
    </source>
</evidence>
<evidence type="ECO:0000256" key="1">
    <source>
        <dbReference type="ARBA" id="ARBA00010757"/>
    </source>
</evidence>
<reference evidence="7 9" key="1">
    <citation type="submission" date="2016-02" db="EMBL/GenBank/DDBJ databases">
        <authorList>
            <person name="Wen L."/>
            <person name="He K."/>
            <person name="Yang H."/>
        </authorList>
    </citation>
    <scope>NUCLEOTIDE SEQUENCE [LARGE SCALE GENOMIC DNA]</scope>
    <source>
        <strain evidence="7">Trichococcus_R210</strain>
    </source>
</reference>
<keyword evidence="6" id="KW-0648">Protein biosynthesis</keyword>
<evidence type="ECO:0000256" key="5">
    <source>
        <dbReference type="ARBA" id="ARBA00047913"/>
    </source>
</evidence>
<organism evidence="7 9">
    <name type="scientific">Trichococcus ilyis</name>
    <dbReference type="NCBI Taxonomy" id="640938"/>
    <lineage>
        <taxon>Bacteria</taxon>
        <taxon>Bacillati</taxon>
        <taxon>Bacillota</taxon>
        <taxon>Bacilli</taxon>
        <taxon>Lactobacillales</taxon>
        <taxon>Carnobacteriaceae</taxon>
        <taxon>Trichococcus</taxon>
    </lineage>
</organism>
<dbReference type="GO" id="GO:0070681">
    <property type="term" value="P:glutaminyl-tRNAGln biosynthesis via transamidation"/>
    <property type="evidence" value="ECO:0007669"/>
    <property type="project" value="TreeGrafter"/>
</dbReference>
<dbReference type="OrthoDB" id="9813938at2"/>
<dbReference type="InterPro" id="IPR036113">
    <property type="entry name" value="Asp/Glu-ADT_sf_sub_c"/>
</dbReference>
<evidence type="ECO:0000256" key="2">
    <source>
        <dbReference type="ARBA" id="ARBA00011123"/>
    </source>
</evidence>
<dbReference type="GO" id="GO:0016740">
    <property type="term" value="F:transferase activity"/>
    <property type="evidence" value="ECO:0007669"/>
    <property type="project" value="UniProtKB-KW"/>
</dbReference>
<keyword evidence="6" id="KW-0547">Nucleotide-binding</keyword>
<dbReference type="InterPro" id="IPR003837">
    <property type="entry name" value="GatC"/>
</dbReference>
<evidence type="ECO:0000256" key="6">
    <source>
        <dbReference type="HAMAP-Rule" id="MF_00122"/>
    </source>
</evidence>